<gene>
    <name evidence="2" type="ORF">BJY18_003679</name>
</gene>
<dbReference type="AlphaFoldDB" id="A0A840IZA5"/>
<protein>
    <submittedName>
        <fullName evidence="2">Uncharacterized protein</fullName>
    </submittedName>
</protein>
<reference evidence="2 3" key="1">
    <citation type="submission" date="2020-08" db="EMBL/GenBank/DDBJ databases">
        <title>Sequencing the genomes of 1000 actinobacteria strains.</title>
        <authorList>
            <person name="Klenk H.-P."/>
        </authorList>
    </citation>
    <scope>NUCLEOTIDE SEQUENCE [LARGE SCALE GENOMIC DNA]</scope>
    <source>
        <strain evidence="2 3">DSM 45859</strain>
    </source>
</reference>
<dbReference type="RefSeq" id="WP_184781103.1">
    <property type="nucleotide sequence ID" value="NZ_JACHMG010000001.1"/>
</dbReference>
<name>A0A840IZA5_9PSEU</name>
<evidence type="ECO:0000313" key="3">
    <source>
        <dbReference type="Proteomes" id="UP000581769"/>
    </source>
</evidence>
<accession>A0A840IZA5</accession>
<sequence length="47" mass="5278">MTVRVTEATPAFRSRLPWWAKPRTRKDREAVRPSPAAGSKTSPPSRS</sequence>
<proteinExistence type="predicted"/>
<evidence type="ECO:0000313" key="2">
    <source>
        <dbReference type="EMBL" id="MBB4686194.1"/>
    </source>
</evidence>
<dbReference type="Proteomes" id="UP000581769">
    <property type="component" value="Unassembled WGS sequence"/>
</dbReference>
<dbReference type="EMBL" id="JACHMG010000001">
    <property type="protein sequence ID" value="MBB4686194.1"/>
    <property type="molecule type" value="Genomic_DNA"/>
</dbReference>
<evidence type="ECO:0000256" key="1">
    <source>
        <dbReference type="SAM" id="MobiDB-lite"/>
    </source>
</evidence>
<comment type="caution">
    <text evidence="2">The sequence shown here is derived from an EMBL/GenBank/DDBJ whole genome shotgun (WGS) entry which is preliminary data.</text>
</comment>
<organism evidence="2 3">
    <name type="scientific">Amycolatopsis jiangsuensis</name>
    <dbReference type="NCBI Taxonomy" id="1181879"/>
    <lineage>
        <taxon>Bacteria</taxon>
        <taxon>Bacillati</taxon>
        <taxon>Actinomycetota</taxon>
        <taxon>Actinomycetes</taxon>
        <taxon>Pseudonocardiales</taxon>
        <taxon>Pseudonocardiaceae</taxon>
        <taxon>Amycolatopsis</taxon>
    </lineage>
</organism>
<feature type="region of interest" description="Disordered" evidence="1">
    <location>
        <begin position="19"/>
        <end position="47"/>
    </location>
</feature>
<keyword evidence="3" id="KW-1185">Reference proteome</keyword>